<dbReference type="AlphaFoldDB" id="Q7VCG3"/>
<dbReference type="GO" id="GO:0004527">
    <property type="term" value="F:exonuclease activity"/>
    <property type="evidence" value="ECO:0007669"/>
    <property type="project" value="UniProtKB-ARBA"/>
</dbReference>
<dbReference type="SUPFAM" id="SSF53098">
    <property type="entry name" value="Ribonuclease H-like"/>
    <property type="match status" value="1"/>
</dbReference>
<dbReference type="KEGG" id="pma:Pro_0777"/>
<evidence type="ECO:0000313" key="3">
    <source>
        <dbReference type="Proteomes" id="UP000001420"/>
    </source>
</evidence>
<dbReference type="eggNOG" id="COG0847">
    <property type="taxonomic scope" value="Bacteria"/>
</dbReference>
<dbReference type="InterPro" id="IPR013520">
    <property type="entry name" value="Ribonucl_H"/>
</dbReference>
<dbReference type="InterPro" id="IPR012337">
    <property type="entry name" value="RNaseH-like_sf"/>
</dbReference>
<dbReference type="Proteomes" id="UP000001420">
    <property type="component" value="Chromosome"/>
</dbReference>
<protein>
    <submittedName>
        <fullName evidence="2">DNA polymerase III epsilon subunit</fullName>
    </submittedName>
</protein>
<dbReference type="OrthoDB" id="9804290at2"/>
<sequence length="236" mass="26940">MPLSSEKSTSLETLLIVDTETTGLDPEKDQCIEVGAILFHIEKRSILAQNSFLIPAANNPAEAINKISPDLTRFAQPWEEGVKYFLALVDIADVLIAHNAEFDRQWFGIPPLPEISKPWVCSMEDISWPSTLNLKGRPSVRDLALAFEVPVWSAHRALTDCIYLVEIFRRCSDLEELLEQGLEPRRLMRAEVSYDERHLAKNAGFRWNEPVRGAWTRRLSEREIRELSFPVVSVQL</sequence>
<name>Q7VCG3_PROMA</name>
<dbReference type="HOGENOM" id="CLU_062227_1_0_3"/>
<dbReference type="Pfam" id="PF00929">
    <property type="entry name" value="RNase_T"/>
    <property type="match status" value="1"/>
</dbReference>
<evidence type="ECO:0000313" key="2">
    <source>
        <dbReference type="EMBL" id="AAP99821.1"/>
    </source>
</evidence>
<dbReference type="Gene3D" id="3.30.420.10">
    <property type="entry name" value="Ribonuclease H-like superfamily/Ribonuclease H"/>
    <property type="match status" value="1"/>
</dbReference>
<dbReference type="CDD" id="cd06127">
    <property type="entry name" value="DEDDh"/>
    <property type="match status" value="1"/>
</dbReference>
<dbReference type="SMART" id="SM00479">
    <property type="entry name" value="EXOIII"/>
    <property type="match status" value="1"/>
</dbReference>
<gene>
    <name evidence="2" type="primary">dnaQ</name>
    <name evidence="2" type="ordered locus">Pro_0777</name>
</gene>
<dbReference type="EnsemblBacteria" id="AAP99821">
    <property type="protein sequence ID" value="AAP99821"/>
    <property type="gene ID" value="Pro_0777"/>
</dbReference>
<dbReference type="GO" id="GO:0003676">
    <property type="term" value="F:nucleic acid binding"/>
    <property type="evidence" value="ECO:0007669"/>
    <property type="project" value="InterPro"/>
</dbReference>
<keyword evidence="3" id="KW-1185">Reference proteome</keyword>
<accession>Q7VCG3</accession>
<dbReference type="InterPro" id="IPR036397">
    <property type="entry name" value="RNaseH_sf"/>
</dbReference>
<evidence type="ECO:0000259" key="1">
    <source>
        <dbReference type="SMART" id="SM00479"/>
    </source>
</evidence>
<feature type="domain" description="Exonuclease" evidence="1">
    <location>
        <begin position="13"/>
        <end position="177"/>
    </location>
</feature>
<organism evidence="2 3">
    <name type="scientific">Prochlorococcus marinus (strain SARG / CCMP1375 / SS120)</name>
    <dbReference type="NCBI Taxonomy" id="167539"/>
    <lineage>
        <taxon>Bacteria</taxon>
        <taxon>Bacillati</taxon>
        <taxon>Cyanobacteriota</taxon>
        <taxon>Cyanophyceae</taxon>
        <taxon>Synechococcales</taxon>
        <taxon>Prochlorococcaceae</taxon>
        <taxon>Prochlorococcus</taxon>
    </lineage>
</organism>
<dbReference type="STRING" id="167539.Pro_0777"/>
<proteinExistence type="predicted"/>
<dbReference type="EMBL" id="AE017126">
    <property type="protein sequence ID" value="AAP99821.1"/>
    <property type="molecule type" value="Genomic_DNA"/>
</dbReference>
<reference evidence="2 3" key="1">
    <citation type="journal article" date="2003" name="Proc. Natl. Acad. Sci. U.S.A.">
        <title>Genome sequence of the cyanobacterium Prochlorococcus marinus SS120, a nearly minimal oxyphototrophic genome.</title>
        <authorList>
            <person name="Dufresne A."/>
            <person name="Salanoubat M."/>
            <person name="Partensky F."/>
            <person name="Artiguenave F."/>
            <person name="Axmann I.M."/>
            <person name="Barbe V."/>
            <person name="Duprat S."/>
            <person name="Galperin M.Y."/>
            <person name="Koonin E.V."/>
            <person name="Le Gall F."/>
            <person name="Makarova K.S."/>
            <person name="Ostrowski M."/>
            <person name="Oztas S."/>
            <person name="Robert C."/>
            <person name="Rogozin I.B."/>
            <person name="Scanlan D.J."/>
            <person name="Tandeau de Marsac N."/>
            <person name="Weissenbach J."/>
            <person name="Wincker P."/>
            <person name="Wolf Y.I."/>
            <person name="Hess W.R."/>
        </authorList>
    </citation>
    <scope>NUCLEOTIDE SEQUENCE [LARGE SCALE GENOMIC DNA]</scope>
    <source>
        <strain evidence="3">SARG / CCMP1375 / SS120</strain>
    </source>
</reference>
<dbReference type="PATRIC" id="fig|167539.5.peg.822"/>